<sequence>MSTLPPSPPTSPPPAAGGDKPVDAAKRILPARPKAAAFVALGFVAVLYLVELL</sequence>
<gene>
    <name evidence="3" type="ORF">H5411_22860</name>
</gene>
<comment type="caution">
    <text evidence="3">The sequence shown here is derived from an EMBL/GenBank/DDBJ whole genome shotgun (WGS) entry which is preliminary data.</text>
</comment>
<keyword evidence="3" id="KW-0378">Hydrolase</keyword>
<dbReference type="GO" id="GO:0008233">
    <property type="term" value="F:peptidase activity"/>
    <property type="evidence" value="ECO:0007669"/>
    <property type="project" value="UniProtKB-KW"/>
</dbReference>
<evidence type="ECO:0000313" key="3">
    <source>
        <dbReference type="EMBL" id="MBB2501958.1"/>
    </source>
</evidence>
<feature type="region of interest" description="Disordered" evidence="1">
    <location>
        <begin position="1"/>
        <end position="22"/>
    </location>
</feature>
<feature type="compositionally biased region" description="Pro residues" evidence="1">
    <location>
        <begin position="1"/>
        <end position="15"/>
    </location>
</feature>
<dbReference type="AlphaFoldDB" id="A0A8E1W198"/>
<evidence type="ECO:0000313" key="4">
    <source>
        <dbReference type="Proteomes" id="UP000550260"/>
    </source>
</evidence>
<evidence type="ECO:0000256" key="2">
    <source>
        <dbReference type="SAM" id="Phobius"/>
    </source>
</evidence>
<keyword evidence="2" id="KW-0472">Membrane</keyword>
<keyword evidence="2" id="KW-0812">Transmembrane</keyword>
<reference evidence="3 4" key="1">
    <citation type="submission" date="2020-08" db="EMBL/GenBank/DDBJ databases">
        <title>Amycolatopsis echigonensis JCM 21831.</title>
        <authorList>
            <person name="Tedsree N."/>
            <person name="Kuncharoen N."/>
            <person name="Likhitwitayawuid K."/>
            <person name="Tanasupawat S."/>
        </authorList>
    </citation>
    <scope>NUCLEOTIDE SEQUENCE [LARGE SCALE GENOMIC DNA]</scope>
    <source>
        <strain evidence="3 4">JCM 21831</strain>
    </source>
</reference>
<dbReference type="Proteomes" id="UP000550260">
    <property type="component" value="Unassembled WGS sequence"/>
</dbReference>
<protein>
    <submittedName>
        <fullName evidence="3">Rhomboid family intramembrane serine protease</fullName>
    </submittedName>
</protein>
<keyword evidence="3" id="KW-0645">Protease</keyword>
<feature type="non-terminal residue" evidence="3">
    <location>
        <position position="53"/>
    </location>
</feature>
<dbReference type="GO" id="GO:0006508">
    <property type="term" value="P:proteolysis"/>
    <property type="evidence" value="ECO:0007669"/>
    <property type="project" value="UniProtKB-KW"/>
</dbReference>
<proteinExistence type="predicted"/>
<organism evidence="3 4">
    <name type="scientific">Amycolatopsis echigonensis</name>
    <dbReference type="NCBI Taxonomy" id="2576905"/>
    <lineage>
        <taxon>Bacteria</taxon>
        <taxon>Bacillati</taxon>
        <taxon>Actinomycetota</taxon>
        <taxon>Actinomycetes</taxon>
        <taxon>Pseudonocardiales</taxon>
        <taxon>Pseudonocardiaceae</taxon>
        <taxon>Amycolatopsis</taxon>
    </lineage>
</organism>
<accession>A0A8E1W198</accession>
<name>A0A8E1W198_9PSEU</name>
<feature type="transmembrane region" description="Helical" evidence="2">
    <location>
        <begin position="35"/>
        <end position="50"/>
    </location>
</feature>
<evidence type="ECO:0000256" key="1">
    <source>
        <dbReference type="SAM" id="MobiDB-lite"/>
    </source>
</evidence>
<keyword evidence="2" id="KW-1133">Transmembrane helix</keyword>
<dbReference type="EMBL" id="JACJHR010000032">
    <property type="protein sequence ID" value="MBB2501958.1"/>
    <property type="molecule type" value="Genomic_DNA"/>
</dbReference>